<evidence type="ECO:0000313" key="5">
    <source>
        <dbReference type="Proteomes" id="UP000332515"/>
    </source>
</evidence>
<accession>A0A6A7Y6Z4</accession>
<dbReference type="GO" id="GO:0030170">
    <property type="term" value="F:pyridoxal phosphate binding"/>
    <property type="evidence" value="ECO:0007669"/>
    <property type="project" value="InterPro"/>
</dbReference>
<dbReference type="PANTHER" id="PTHR43713">
    <property type="entry name" value="GLUTAMATE-1-SEMIALDEHYDE 2,1-AMINOMUTASE"/>
    <property type="match status" value="1"/>
</dbReference>
<dbReference type="Gene3D" id="3.90.1150.10">
    <property type="entry name" value="Aspartate Aminotransferase, domain 1"/>
    <property type="match status" value="1"/>
</dbReference>
<protein>
    <submittedName>
        <fullName evidence="4">Aminotransferase class III-fold pyridoxal phosphate-dependent enzyme</fullName>
    </submittedName>
</protein>
<dbReference type="InterPro" id="IPR015422">
    <property type="entry name" value="PyrdxlP-dep_Trfase_small"/>
</dbReference>
<organism evidence="4 5">
    <name type="scientific">Segnochrobactrum spirostomi</name>
    <dbReference type="NCBI Taxonomy" id="2608987"/>
    <lineage>
        <taxon>Bacteria</taxon>
        <taxon>Pseudomonadati</taxon>
        <taxon>Pseudomonadota</taxon>
        <taxon>Alphaproteobacteria</taxon>
        <taxon>Hyphomicrobiales</taxon>
        <taxon>Segnochrobactraceae</taxon>
        <taxon>Segnochrobactrum</taxon>
    </lineage>
</organism>
<comment type="cofactor">
    <cofactor evidence="1">
        <name>pyridoxal 5'-phosphate</name>
        <dbReference type="ChEBI" id="CHEBI:597326"/>
    </cofactor>
</comment>
<keyword evidence="2 3" id="KW-0663">Pyridoxal phosphate</keyword>
<dbReference type="InterPro" id="IPR015424">
    <property type="entry name" value="PyrdxlP-dep_Trfase"/>
</dbReference>
<evidence type="ECO:0000256" key="3">
    <source>
        <dbReference type="RuleBase" id="RU003560"/>
    </source>
</evidence>
<evidence type="ECO:0000313" key="4">
    <source>
        <dbReference type="EMBL" id="MQT13309.1"/>
    </source>
</evidence>
<dbReference type="EMBL" id="VWNA01000001">
    <property type="protein sequence ID" value="MQT13309.1"/>
    <property type="molecule type" value="Genomic_DNA"/>
</dbReference>
<comment type="similarity">
    <text evidence="3">Belongs to the class-III pyridoxal-phosphate-dependent aminotransferase family.</text>
</comment>
<dbReference type="InterPro" id="IPR015421">
    <property type="entry name" value="PyrdxlP-dep_Trfase_major"/>
</dbReference>
<keyword evidence="4" id="KW-0808">Transferase</keyword>
<dbReference type="NCBIfam" id="NF005453">
    <property type="entry name" value="PRK07046.1"/>
    <property type="match status" value="1"/>
</dbReference>
<dbReference type="Gene3D" id="3.40.640.10">
    <property type="entry name" value="Type I PLP-dependent aspartate aminotransferase-like (Major domain)"/>
    <property type="match status" value="1"/>
</dbReference>
<dbReference type="GO" id="GO:0008483">
    <property type="term" value="F:transaminase activity"/>
    <property type="evidence" value="ECO:0007669"/>
    <property type="project" value="UniProtKB-KW"/>
</dbReference>
<evidence type="ECO:0000256" key="2">
    <source>
        <dbReference type="ARBA" id="ARBA00022898"/>
    </source>
</evidence>
<dbReference type="AlphaFoldDB" id="A0A6A7Y6Z4"/>
<comment type="caution">
    <text evidence="4">The sequence shown here is derived from an EMBL/GenBank/DDBJ whole genome shotgun (WGS) entry which is preliminary data.</text>
</comment>
<dbReference type="RefSeq" id="WP_153481577.1">
    <property type="nucleotide sequence ID" value="NZ_VWNA01000001.1"/>
</dbReference>
<keyword evidence="5" id="KW-1185">Reference proteome</keyword>
<dbReference type="InterPro" id="IPR005814">
    <property type="entry name" value="Aminotrans_3"/>
</dbReference>
<proteinExistence type="inferred from homology"/>
<gene>
    <name evidence="4" type="ORF">F0357_11775</name>
</gene>
<dbReference type="PANTHER" id="PTHR43713:SF3">
    <property type="entry name" value="GLUTAMATE-1-SEMIALDEHYDE 2,1-AMINOMUTASE 1, CHLOROPLASTIC-RELATED"/>
    <property type="match status" value="1"/>
</dbReference>
<name>A0A6A7Y6Z4_9HYPH</name>
<dbReference type="SUPFAM" id="SSF53383">
    <property type="entry name" value="PLP-dependent transferases"/>
    <property type="match status" value="1"/>
</dbReference>
<keyword evidence="4" id="KW-0032">Aminotransferase</keyword>
<dbReference type="Proteomes" id="UP000332515">
    <property type="component" value="Unassembled WGS sequence"/>
</dbReference>
<evidence type="ECO:0000256" key="1">
    <source>
        <dbReference type="ARBA" id="ARBA00001933"/>
    </source>
</evidence>
<sequence>MSAAPRTGPLSPIESAAVRLYEREAKVYLDRRPSSAKAVASDLPGFLDGMPLHWMLDWPMPAPLVVERAKGATLTDIDGNRLTDFCLGDTGAMFGHAPGPVARALAGRGDLGLTTMLPSTDAPVVGALLAAIFGLPHWQVATTASDANRFALRAARAVTGRRKILVFDGCYHGAVDETLVDLVEGRTVPRSSLLGSAFDAGQTTVAVPFNDLAALEAALAGRDIACVIAEPVMTNCSMIQPQPGFHAALRRLTRETGTLLIIDETHTISTGYGGYTRVHGLEPDLFVVGKPVAGGVPTSVWGMSDAVAAALEKARADRPAGHSGMGTTLSGSALQLACLRACLGEVMTPEAYVRMETHAAAIAEGFSATIHEHRLPWHVSRVGARLEVVFRAEPLVNAEDAHAAASAELERALHLGLLNRGFLVTPFHNMVLVCPAITGENAAGLTAAFDEVVSLLAAGADL</sequence>
<reference evidence="4 5" key="1">
    <citation type="submission" date="2019-09" db="EMBL/GenBank/DDBJ databases">
        <title>Segnochrobactrum spirostomi gen. nov., sp. nov., isolated from the ciliate Spirostomum cf. yagiui and description of a novel family, Segnochrobactraceae fam. nov. within the order Rhizobiales of the class Alphaproteobacteria.</title>
        <authorList>
            <person name="Akter S."/>
            <person name="Shazib S.U.A."/>
            <person name="Shin M.K."/>
        </authorList>
    </citation>
    <scope>NUCLEOTIDE SEQUENCE [LARGE SCALE GENOMIC DNA]</scope>
    <source>
        <strain evidence="4 5">Sp-1</strain>
    </source>
</reference>
<dbReference type="Pfam" id="PF00202">
    <property type="entry name" value="Aminotran_3"/>
    <property type="match status" value="1"/>
</dbReference>